<dbReference type="Proteomes" id="UP000318053">
    <property type="component" value="Unassembled WGS sequence"/>
</dbReference>
<feature type="compositionally biased region" description="Basic and acidic residues" evidence="1">
    <location>
        <begin position="82"/>
        <end position="97"/>
    </location>
</feature>
<protein>
    <submittedName>
        <fullName evidence="2">Uncharacterized protein</fullName>
    </submittedName>
</protein>
<proteinExistence type="predicted"/>
<evidence type="ECO:0000256" key="1">
    <source>
        <dbReference type="SAM" id="MobiDB-lite"/>
    </source>
</evidence>
<accession>A0A5C5WXT2</accession>
<gene>
    <name evidence="2" type="ORF">CA85_48890</name>
</gene>
<sequence length="254" mass="28514">MSAKRIRKQQIRKWRTRFEATDAAGRIQNTYDISCEAKKLVKEYGDEAVRAALREVVNGDRSSAVRLAKVSGFPKKMLERAVRHVEKSQKKREEHRSSNTPHQRGRRAKGGDRARRSDGFSQTHLMILASIEKKPVRDKLFARSLEEGWGSTRLRKELKDLKGLPVTRPLHTAYSIQKRAQALADAIKAVDEESLSQAVGGMKPADRSAAIDSYQKAYDLLGDIAYDASDKCSAFMGIIEKLKQSEDEGQDGAE</sequence>
<organism evidence="2 3">
    <name type="scientific">Allorhodopirellula solitaria</name>
    <dbReference type="NCBI Taxonomy" id="2527987"/>
    <lineage>
        <taxon>Bacteria</taxon>
        <taxon>Pseudomonadati</taxon>
        <taxon>Planctomycetota</taxon>
        <taxon>Planctomycetia</taxon>
        <taxon>Pirellulales</taxon>
        <taxon>Pirellulaceae</taxon>
        <taxon>Allorhodopirellula</taxon>
    </lineage>
</organism>
<name>A0A5C5WXT2_9BACT</name>
<keyword evidence="3" id="KW-1185">Reference proteome</keyword>
<feature type="region of interest" description="Disordered" evidence="1">
    <location>
        <begin position="82"/>
        <end position="117"/>
    </location>
</feature>
<dbReference type="EMBL" id="SJPK01000024">
    <property type="protein sequence ID" value="TWT55536.1"/>
    <property type="molecule type" value="Genomic_DNA"/>
</dbReference>
<dbReference type="AlphaFoldDB" id="A0A5C5WXT2"/>
<reference evidence="2 3" key="1">
    <citation type="submission" date="2019-02" db="EMBL/GenBank/DDBJ databases">
        <title>Deep-cultivation of Planctomycetes and their phenomic and genomic characterization uncovers novel biology.</title>
        <authorList>
            <person name="Wiegand S."/>
            <person name="Jogler M."/>
            <person name="Boedeker C."/>
            <person name="Pinto D."/>
            <person name="Vollmers J."/>
            <person name="Rivas-Marin E."/>
            <person name="Kohn T."/>
            <person name="Peeters S.H."/>
            <person name="Heuer A."/>
            <person name="Rast P."/>
            <person name="Oberbeckmann S."/>
            <person name="Bunk B."/>
            <person name="Jeske O."/>
            <person name="Meyerdierks A."/>
            <person name="Storesund J.E."/>
            <person name="Kallscheuer N."/>
            <person name="Luecker S."/>
            <person name="Lage O.M."/>
            <person name="Pohl T."/>
            <person name="Merkel B.J."/>
            <person name="Hornburger P."/>
            <person name="Mueller R.-W."/>
            <person name="Bruemmer F."/>
            <person name="Labrenz M."/>
            <person name="Spormann A.M."/>
            <person name="Op Den Camp H."/>
            <person name="Overmann J."/>
            <person name="Amann R."/>
            <person name="Jetten M.S.M."/>
            <person name="Mascher T."/>
            <person name="Medema M.H."/>
            <person name="Devos D.P."/>
            <person name="Kaster A.-K."/>
            <person name="Ovreas L."/>
            <person name="Rohde M."/>
            <person name="Galperin M.Y."/>
            <person name="Jogler C."/>
        </authorList>
    </citation>
    <scope>NUCLEOTIDE SEQUENCE [LARGE SCALE GENOMIC DNA]</scope>
    <source>
        <strain evidence="2 3">CA85</strain>
    </source>
</reference>
<comment type="caution">
    <text evidence="2">The sequence shown here is derived from an EMBL/GenBank/DDBJ whole genome shotgun (WGS) entry which is preliminary data.</text>
</comment>
<evidence type="ECO:0000313" key="2">
    <source>
        <dbReference type="EMBL" id="TWT55536.1"/>
    </source>
</evidence>
<evidence type="ECO:0000313" key="3">
    <source>
        <dbReference type="Proteomes" id="UP000318053"/>
    </source>
</evidence>